<protein>
    <submittedName>
        <fullName evidence="1">Uncharacterized protein</fullName>
    </submittedName>
</protein>
<name>A0ACB9KC68_9ASTR</name>
<evidence type="ECO:0000313" key="1">
    <source>
        <dbReference type="EMBL" id="KAI3829841.1"/>
    </source>
</evidence>
<accession>A0ACB9KC68</accession>
<proteinExistence type="predicted"/>
<gene>
    <name evidence="1" type="ORF">L1987_03969</name>
</gene>
<evidence type="ECO:0000313" key="2">
    <source>
        <dbReference type="Proteomes" id="UP001056120"/>
    </source>
</evidence>
<dbReference type="Proteomes" id="UP001056120">
    <property type="component" value="Linkage Group LG01"/>
</dbReference>
<dbReference type="EMBL" id="CM042018">
    <property type="protein sequence ID" value="KAI3829841.1"/>
    <property type="molecule type" value="Genomic_DNA"/>
</dbReference>
<sequence length="519" mass="56529">MEVTLDNRTRISDDESSFGSDVDTDLEVGLEGRKPQHQYSVGIVPALTKADNGDGEPLENTSYLDQYGGAIEDLNIRKLINSTNKGGKEIIKAKSKQMEEEIMEEEVIEVEFEEAIPKLHTHTVHCPHCDRQITKVKVRRIIIKPKLPNTEQPKQPAPVTVVRDLFGCSSCLSLCLPQGEGRFNPLPFWLRSADAPSGGNDVVTEDGNCFSFIPIFPKQPEPGNVDQHSKSGSNKLPIPKGVTNDPNAKEEPSKPKNQLPTSGVPPSHPPYIWAPGEGEPRIDIPPAIPPPILVPTPRLAGQDSTSFEILKSIVYGGLMEVIASLSIVASAAAGDATTLNIVALALANLIGGIFVIGHNLWDLKDDCYKYSTQETSNQEARSKYKELLGSVDHFPMHVFFTILSFLVFGIIPPVAYGYSFHETNDKDFTMVIVAVTSFVCVGLLAIFKAYIDRCAEFSGYVKTITYYLTTSVTVSGVSYAAGNLATKLMEELGLFETGSNVAIAVLPEVVSANPSLAYY</sequence>
<reference evidence="1 2" key="2">
    <citation type="journal article" date="2022" name="Mol. Ecol. Resour.">
        <title>The genomes of chicory, endive, great burdock and yacon provide insights into Asteraceae paleo-polyploidization history and plant inulin production.</title>
        <authorList>
            <person name="Fan W."/>
            <person name="Wang S."/>
            <person name="Wang H."/>
            <person name="Wang A."/>
            <person name="Jiang F."/>
            <person name="Liu H."/>
            <person name="Zhao H."/>
            <person name="Xu D."/>
            <person name="Zhang Y."/>
        </authorList>
    </citation>
    <scope>NUCLEOTIDE SEQUENCE [LARGE SCALE GENOMIC DNA]</scope>
    <source>
        <strain evidence="2">cv. Yunnan</strain>
        <tissue evidence="1">Leaves</tissue>
    </source>
</reference>
<comment type="caution">
    <text evidence="1">The sequence shown here is derived from an EMBL/GenBank/DDBJ whole genome shotgun (WGS) entry which is preliminary data.</text>
</comment>
<keyword evidence="2" id="KW-1185">Reference proteome</keyword>
<organism evidence="1 2">
    <name type="scientific">Smallanthus sonchifolius</name>
    <dbReference type="NCBI Taxonomy" id="185202"/>
    <lineage>
        <taxon>Eukaryota</taxon>
        <taxon>Viridiplantae</taxon>
        <taxon>Streptophyta</taxon>
        <taxon>Embryophyta</taxon>
        <taxon>Tracheophyta</taxon>
        <taxon>Spermatophyta</taxon>
        <taxon>Magnoliopsida</taxon>
        <taxon>eudicotyledons</taxon>
        <taxon>Gunneridae</taxon>
        <taxon>Pentapetalae</taxon>
        <taxon>asterids</taxon>
        <taxon>campanulids</taxon>
        <taxon>Asterales</taxon>
        <taxon>Asteraceae</taxon>
        <taxon>Asteroideae</taxon>
        <taxon>Heliantheae alliance</taxon>
        <taxon>Millerieae</taxon>
        <taxon>Smallanthus</taxon>
    </lineage>
</organism>
<reference evidence="2" key="1">
    <citation type="journal article" date="2022" name="Mol. Ecol. Resour.">
        <title>The genomes of chicory, endive, great burdock and yacon provide insights into Asteraceae palaeo-polyploidization history and plant inulin production.</title>
        <authorList>
            <person name="Fan W."/>
            <person name="Wang S."/>
            <person name="Wang H."/>
            <person name="Wang A."/>
            <person name="Jiang F."/>
            <person name="Liu H."/>
            <person name="Zhao H."/>
            <person name="Xu D."/>
            <person name="Zhang Y."/>
        </authorList>
    </citation>
    <scope>NUCLEOTIDE SEQUENCE [LARGE SCALE GENOMIC DNA]</scope>
    <source>
        <strain evidence="2">cv. Yunnan</strain>
    </source>
</reference>